<evidence type="ECO:0000256" key="5">
    <source>
        <dbReference type="ARBA" id="ARBA00023002"/>
    </source>
</evidence>
<evidence type="ECO:0000259" key="9">
    <source>
        <dbReference type="Pfam" id="PF02771"/>
    </source>
</evidence>
<comment type="caution">
    <text evidence="10">The sequence shown here is derived from an EMBL/GenBank/DDBJ whole genome shotgun (WGS) entry which is preliminary data.</text>
</comment>
<keyword evidence="5 6" id="KW-0560">Oxidoreductase</keyword>
<reference evidence="10 11" key="1">
    <citation type="submission" date="2016-11" db="EMBL/GenBank/DDBJ databases">
        <title>Genome sequences of unsequenced Mycobacteria.</title>
        <authorList>
            <person name="Greninger A.L."/>
            <person name="Fang F."/>
            <person name="Jerome K.R."/>
        </authorList>
    </citation>
    <scope>NUCLEOTIDE SEQUENCE [LARGE SCALE GENOMIC DNA]</scope>
    <source>
        <strain evidence="10 11">M11</strain>
    </source>
</reference>
<dbReference type="InterPro" id="IPR046373">
    <property type="entry name" value="Acyl-CoA_Oxase/DH_mid-dom_sf"/>
</dbReference>
<evidence type="ECO:0000313" key="11">
    <source>
        <dbReference type="Proteomes" id="UP000186438"/>
    </source>
</evidence>
<dbReference type="Pfam" id="PF02770">
    <property type="entry name" value="Acyl-CoA_dh_M"/>
    <property type="match status" value="1"/>
</dbReference>
<sequence length="412" mass="44922">MTAMATSQLDIDRYRARAREWIIANLQPAVKKTASARGAETAEHISAQRELQRRLYEAGWAGIDVPVEYGGQGLTSSHATAFTDEACGYLLPDFGILSLVTYGIALPTILAACSESFKRRHVPRILAGQELWCQLLSEPDAGSDLAGIRTKATHRGDTWIVKGTKVWSSGASFADFGLCITRTDWNVPKHEGLTWVALPLKADGSTVRPIREINGGWEFCEVFLDDVVVDVDEVMGQVNGGWAFTHTMLVFERGALRGERTELPTVLAQDLIELAQQRNSVGDSYIRQLIATGQVYDVVRAALVIRLERLMRSASGSGNLASYLKLAKGSYDPLRAKIAMEVAGGVAVAFEPDSLGSATSTNFLNGRVQSIAGGSNEMQRNGIAEKILGLPRETNVEKGKPFRQVLADARKW</sequence>
<dbReference type="EMBL" id="MPNT01000001">
    <property type="protein sequence ID" value="OJZ76163.1"/>
    <property type="molecule type" value="Genomic_DNA"/>
</dbReference>
<keyword evidence="3 6" id="KW-0285">Flavoprotein</keyword>
<dbReference type="InterPro" id="IPR036250">
    <property type="entry name" value="AcylCo_DH-like_C"/>
</dbReference>
<comment type="cofactor">
    <cofactor evidence="1 6">
        <name>FAD</name>
        <dbReference type="ChEBI" id="CHEBI:57692"/>
    </cofactor>
</comment>
<gene>
    <name evidence="10" type="ORF">BRW65_01675</name>
</gene>
<dbReference type="Gene3D" id="1.20.140.10">
    <property type="entry name" value="Butyryl-CoA Dehydrogenase, subunit A, domain 3"/>
    <property type="match status" value="1"/>
</dbReference>
<evidence type="ECO:0000256" key="6">
    <source>
        <dbReference type="RuleBase" id="RU362125"/>
    </source>
</evidence>
<dbReference type="Gene3D" id="2.40.110.10">
    <property type="entry name" value="Butyryl-CoA Dehydrogenase, subunit A, domain 2"/>
    <property type="match status" value="1"/>
</dbReference>
<protein>
    <recommendedName>
        <fullName evidence="12">Acyl-CoA dehydrogenase</fullName>
    </recommendedName>
</protein>
<dbReference type="Pfam" id="PF00441">
    <property type="entry name" value="Acyl-CoA_dh_1"/>
    <property type="match status" value="1"/>
</dbReference>
<comment type="similarity">
    <text evidence="2 6">Belongs to the acyl-CoA dehydrogenase family.</text>
</comment>
<dbReference type="InterPro" id="IPR052161">
    <property type="entry name" value="Mycobact_Acyl-CoA_DH"/>
</dbReference>
<dbReference type="GO" id="GO:0005886">
    <property type="term" value="C:plasma membrane"/>
    <property type="evidence" value="ECO:0007669"/>
    <property type="project" value="TreeGrafter"/>
</dbReference>
<feature type="domain" description="Acyl-CoA oxidase/dehydrogenase middle" evidence="8">
    <location>
        <begin position="133"/>
        <end position="227"/>
    </location>
</feature>
<dbReference type="Proteomes" id="UP000186438">
    <property type="component" value="Unassembled WGS sequence"/>
</dbReference>
<evidence type="ECO:0000256" key="2">
    <source>
        <dbReference type="ARBA" id="ARBA00009347"/>
    </source>
</evidence>
<dbReference type="InterPro" id="IPR013786">
    <property type="entry name" value="AcylCoA_DH/ox_N"/>
</dbReference>
<dbReference type="STRING" id="53378.BRW65_01675"/>
<proteinExistence type="inferred from homology"/>
<dbReference type="SUPFAM" id="SSF56645">
    <property type="entry name" value="Acyl-CoA dehydrogenase NM domain-like"/>
    <property type="match status" value="1"/>
</dbReference>
<accession>A0A1Q4I2J3</accession>
<dbReference type="InterPro" id="IPR037069">
    <property type="entry name" value="AcylCoA_DH/ox_N_sf"/>
</dbReference>
<dbReference type="PANTHER" id="PTHR43292">
    <property type="entry name" value="ACYL-COA DEHYDROGENASE"/>
    <property type="match status" value="1"/>
</dbReference>
<dbReference type="AlphaFoldDB" id="A0A1Q4I2J3"/>
<dbReference type="InterPro" id="IPR009075">
    <property type="entry name" value="AcylCo_DH/oxidase_C"/>
</dbReference>
<evidence type="ECO:0008006" key="12">
    <source>
        <dbReference type="Google" id="ProtNLM"/>
    </source>
</evidence>
<evidence type="ECO:0000259" key="8">
    <source>
        <dbReference type="Pfam" id="PF02770"/>
    </source>
</evidence>
<dbReference type="FunFam" id="2.40.110.10:FF:000011">
    <property type="entry name" value="Acyl-CoA dehydrogenase FadE34"/>
    <property type="match status" value="1"/>
</dbReference>
<evidence type="ECO:0000256" key="4">
    <source>
        <dbReference type="ARBA" id="ARBA00022827"/>
    </source>
</evidence>
<feature type="domain" description="Acyl-CoA dehydrogenase/oxidase C-terminal" evidence="7">
    <location>
        <begin position="239"/>
        <end position="387"/>
    </location>
</feature>
<evidence type="ECO:0000259" key="7">
    <source>
        <dbReference type="Pfam" id="PF00441"/>
    </source>
</evidence>
<dbReference type="InterPro" id="IPR009100">
    <property type="entry name" value="AcylCoA_DH/oxidase_NM_dom_sf"/>
</dbReference>
<evidence type="ECO:0000313" key="10">
    <source>
        <dbReference type="EMBL" id="OJZ76163.1"/>
    </source>
</evidence>
<name>A0A1Q4I2J3_9MYCO</name>
<evidence type="ECO:0000256" key="1">
    <source>
        <dbReference type="ARBA" id="ARBA00001974"/>
    </source>
</evidence>
<dbReference type="SUPFAM" id="SSF47203">
    <property type="entry name" value="Acyl-CoA dehydrogenase C-terminal domain-like"/>
    <property type="match status" value="1"/>
</dbReference>
<dbReference type="Pfam" id="PF02771">
    <property type="entry name" value="Acyl-CoA_dh_N"/>
    <property type="match status" value="1"/>
</dbReference>
<dbReference type="InterPro" id="IPR006091">
    <property type="entry name" value="Acyl-CoA_Oxase/DH_mid-dom"/>
</dbReference>
<dbReference type="Gene3D" id="1.10.540.10">
    <property type="entry name" value="Acyl-CoA dehydrogenase/oxidase, N-terminal domain"/>
    <property type="match status" value="1"/>
</dbReference>
<keyword evidence="4 6" id="KW-0274">FAD</keyword>
<dbReference type="PANTHER" id="PTHR43292:SF3">
    <property type="entry name" value="ACYL-COA DEHYDROGENASE FADE29"/>
    <property type="match status" value="1"/>
</dbReference>
<dbReference type="GO" id="GO:0016627">
    <property type="term" value="F:oxidoreductase activity, acting on the CH-CH group of donors"/>
    <property type="evidence" value="ECO:0007669"/>
    <property type="project" value="InterPro"/>
</dbReference>
<keyword evidence="11" id="KW-1185">Reference proteome</keyword>
<evidence type="ECO:0000256" key="3">
    <source>
        <dbReference type="ARBA" id="ARBA00022630"/>
    </source>
</evidence>
<dbReference type="GO" id="GO:0050660">
    <property type="term" value="F:flavin adenine dinucleotide binding"/>
    <property type="evidence" value="ECO:0007669"/>
    <property type="project" value="InterPro"/>
</dbReference>
<feature type="domain" description="Acyl-CoA dehydrogenase/oxidase N-terminal" evidence="9">
    <location>
        <begin position="15"/>
        <end position="128"/>
    </location>
</feature>
<organism evidence="10 11">
    <name type="scientific">Mycobacterium paraffinicum</name>
    <dbReference type="NCBI Taxonomy" id="53378"/>
    <lineage>
        <taxon>Bacteria</taxon>
        <taxon>Bacillati</taxon>
        <taxon>Actinomycetota</taxon>
        <taxon>Actinomycetes</taxon>
        <taxon>Mycobacteriales</taxon>
        <taxon>Mycobacteriaceae</taxon>
        <taxon>Mycobacterium</taxon>
    </lineage>
</organism>